<comment type="similarity">
    <text evidence="1 4">Belongs to the anti-sigma-factor antagonist family.</text>
</comment>
<evidence type="ECO:0000256" key="4">
    <source>
        <dbReference type="RuleBase" id="RU003749"/>
    </source>
</evidence>
<dbReference type="RefSeq" id="WP_093148420.1">
    <property type="nucleotide sequence ID" value="NZ_FOUP01000002.1"/>
</dbReference>
<evidence type="ECO:0000313" key="8">
    <source>
        <dbReference type="Proteomes" id="UP000199398"/>
    </source>
</evidence>
<name>A0A1I4VGH4_9PSEU</name>
<keyword evidence="2" id="KW-0597">Phosphoprotein</keyword>
<evidence type="ECO:0000313" key="7">
    <source>
        <dbReference type="EMBL" id="SFN00278.1"/>
    </source>
</evidence>
<dbReference type="PANTHER" id="PTHR33495">
    <property type="entry name" value="ANTI-SIGMA FACTOR ANTAGONIST TM_1081-RELATED-RELATED"/>
    <property type="match status" value="1"/>
</dbReference>
<gene>
    <name evidence="6" type="ORF">ATL45_4656</name>
    <name evidence="7" type="ORF">SAMN05421805_102190</name>
</gene>
<feature type="domain" description="STAS" evidence="5">
    <location>
        <begin position="4"/>
        <end position="113"/>
    </location>
</feature>
<dbReference type="EMBL" id="FOUP01000002">
    <property type="protein sequence ID" value="SFN00278.1"/>
    <property type="molecule type" value="Genomic_DNA"/>
</dbReference>
<dbReference type="InterPro" id="IPR002645">
    <property type="entry name" value="STAS_dom"/>
</dbReference>
<comment type="function">
    <text evidence="3">Positive regulator of sigma-B activity. Non-phosphorylated RsbV binds to RsbW, preventing its association with sigma-B. When phosphorylated, releases RsbW, which is then free to complex with and inactivate sigma-B.</text>
</comment>
<reference evidence="7 8" key="1">
    <citation type="submission" date="2016-10" db="EMBL/GenBank/DDBJ databases">
        <authorList>
            <person name="de Groot N.N."/>
        </authorList>
    </citation>
    <scope>NUCLEOTIDE SEQUENCE [LARGE SCALE GENOMIC DNA]</scope>
    <source>
        <strain evidence="7 8">CPCC 201259</strain>
    </source>
</reference>
<dbReference type="Proteomes" id="UP000270697">
    <property type="component" value="Unassembled WGS sequence"/>
</dbReference>
<dbReference type="OrthoDB" id="3695884at2"/>
<dbReference type="FunFam" id="3.30.750.24:FF:000001">
    <property type="entry name" value="Anti-sigma factor antagonist"/>
    <property type="match status" value="1"/>
</dbReference>
<evidence type="ECO:0000259" key="5">
    <source>
        <dbReference type="PROSITE" id="PS50801"/>
    </source>
</evidence>
<dbReference type="SUPFAM" id="SSF52091">
    <property type="entry name" value="SpoIIaa-like"/>
    <property type="match status" value="1"/>
</dbReference>
<evidence type="ECO:0000256" key="1">
    <source>
        <dbReference type="ARBA" id="ARBA00009013"/>
    </source>
</evidence>
<dbReference type="Gene3D" id="3.30.750.24">
    <property type="entry name" value="STAS domain"/>
    <property type="match status" value="1"/>
</dbReference>
<protein>
    <recommendedName>
        <fullName evidence="4">Anti-sigma factor antagonist</fullName>
    </recommendedName>
</protein>
<dbReference type="GO" id="GO:0043856">
    <property type="term" value="F:anti-sigma factor antagonist activity"/>
    <property type="evidence" value="ECO:0007669"/>
    <property type="project" value="InterPro"/>
</dbReference>
<dbReference type="PANTHER" id="PTHR33495:SF2">
    <property type="entry name" value="ANTI-SIGMA FACTOR ANTAGONIST TM_1081-RELATED"/>
    <property type="match status" value="1"/>
</dbReference>
<keyword evidence="9" id="KW-1185">Reference proteome</keyword>
<evidence type="ECO:0000256" key="3">
    <source>
        <dbReference type="ARBA" id="ARBA00024670"/>
    </source>
</evidence>
<accession>A0A1I4VGH4</accession>
<dbReference type="Pfam" id="PF01740">
    <property type="entry name" value="STAS"/>
    <property type="match status" value="1"/>
</dbReference>
<evidence type="ECO:0000256" key="2">
    <source>
        <dbReference type="ARBA" id="ARBA00022553"/>
    </source>
</evidence>
<organism evidence="7 8">
    <name type="scientific">Saccharopolyspora antimicrobica</name>
    <dbReference type="NCBI Taxonomy" id="455193"/>
    <lineage>
        <taxon>Bacteria</taxon>
        <taxon>Bacillati</taxon>
        <taxon>Actinomycetota</taxon>
        <taxon>Actinomycetes</taxon>
        <taxon>Pseudonocardiales</taxon>
        <taxon>Pseudonocardiaceae</taxon>
        <taxon>Saccharopolyspora</taxon>
    </lineage>
</organism>
<sequence>MDFSVTSTRLPDDVALITVSGELDVYTAPALREQLVDAVNDGARRLIVDLAQVVFLDSTGLGVLVGGLKRMRAVDGDLVVVCTADRLLKIFRITGLSEVFPIVPDLPSARSWRA</sequence>
<dbReference type="EMBL" id="RBXX01000002">
    <property type="protein sequence ID" value="RKT86294.1"/>
    <property type="molecule type" value="Genomic_DNA"/>
</dbReference>
<dbReference type="STRING" id="455193.SAMN05421805_102190"/>
<dbReference type="CDD" id="cd07043">
    <property type="entry name" value="STAS_anti-anti-sigma_factors"/>
    <property type="match status" value="1"/>
</dbReference>
<dbReference type="Proteomes" id="UP000199398">
    <property type="component" value="Unassembled WGS sequence"/>
</dbReference>
<dbReference type="InterPro" id="IPR003658">
    <property type="entry name" value="Anti-sigma_ant"/>
</dbReference>
<dbReference type="NCBIfam" id="TIGR00377">
    <property type="entry name" value="ant_ant_sig"/>
    <property type="match status" value="1"/>
</dbReference>
<reference evidence="6 9" key="2">
    <citation type="submission" date="2018-10" db="EMBL/GenBank/DDBJ databases">
        <title>Sequencing the genomes of 1000 actinobacteria strains.</title>
        <authorList>
            <person name="Klenk H.-P."/>
        </authorList>
    </citation>
    <scope>NUCLEOTIDE SEQUENCE [LARGE SCALE GENOMIC DNA]</scope>
    <source>
        <strain evidence="6 9">DSM 45119</strain>
    </source>
</reference>
<evidence type="ECO:0000313" key="9">
    <source>
        <dbReference type="Proteomes" id="UP000270697"/>
    </source>
</evidence>
<dbReference type="InterPro" id="IPR036513">
    <property type="entry name" value="STAS_dom_sf"/>
</dbReference>
<dbReference type="PROSITE" id="PS50801">
    <property type="entry name" value="STAS"/>
    <property type="match status" value="1"/>
</dbReference>
<evidence type="ECO:0000313" key="6">
    <source>
        <dbReference type="EMBL" id="RKT86294.1"/>
    </source>
</evidence>
<dbReference type="AlphaFoldDB" id="A0A1I4VGH4"/>
<proteinExistence type="inferred from homology"/>